<dbReference type="STRING" id="599839.J4HW53"/>
<dbReference type="SUPFAM" id="SSF51735">
    <property type="entry name" value="NAD(P)-binding Rossmann-fold domains"/>
    <property type="match status" value="1"/>
</dbReference>
<dbReference type="PANTHER" id="PTHR48079:SF6">
    <property type="entry name" value="NAD(P)-BINDING DOMAIN-CONTAINING PROTEIN-RELATED"/>
    <property type="match status" value="1"/>
</dbReference>
<evidence type="ECO:0000313" key="3">
    <source>
        <dbReference type="Proteomes" id="UP000006352"/>
    </source>
</evidence>
<dbReference type="Gene3D" id="3.40.50.720">
    <property type="entry name" value="NAD(P)-binding Rossmann-like Domain"/>
    <property type="match status" value="1"/>
</dbReference>
<dbReference type="EMBL" id="HE797043">
    <property type="protein sequence ID" value="CCM01662.1"/>
    <property type="molecule type" value="Genomic_DNA"/>
</dbReference>
<dbReference type="GO" id="GO:0005737">
    <property type="term" value="C:cytoplasm"/>
    <property type="evidence" value="ECO:0007669"/>
    <property type="project" value="TreeGrafter"/>
</dbReference>
<dbReference type="OrthoDB" id="10262413at2759"/>
<dbReference type="GO" id="GO:0004029">
    <property type="term" value="F:aldehyde dehydrogenase (NAD+) activity"/>
    <property type="evidence" value="ECO:0007669"/>
    <property type="project" value="TreeGrafter"/>
</dbReference>
<keyword evidence="3" id="KW-1185">Reference proteome</keyword>
<dbReference type="InParanoid" id="J4HW53"/>
<protein>
    <recommendedName>
        <fullName evidence="1">NAD-dependent epimerase/dehydratase domain-containing protein</fullName>
    </recommendedName>
</protein>
<accession>J4HW53</accession>
<gene>
    <name evidence="2" type="ORF">FIBRA_03724</name>
</gene>
<reference evidence="2 3" key="1">
    <citation type="journal article" date="2012" name="Appl. Environ. Microbiol.">
        <title>Short-read sequencing for genomic analysis of the brown rot fungus Fibroporia radiculosa.</title>
        <authorList>
            <person name="Tang J.D."/>
            <person name="Perkins A.D."/>
            <person name="Sonstegard T.S."/>
            <person name="Schroeder S.G."/>
            <person name="Burgess S.C."/>
            <person name="Diehl S.V."/>
        </authorList>
    </citation>
    <scope>NUCLEOTIDE SEQUENCE [LARGE SCALE GENOMIC DNA]</scope>
    <source>
        <strain evidence="2 3">TFFH 294</strain>
    </source>
</reference>
<evidence type="ECO:0000259" key="1">
    <source>
        <dbReference type="Pfam" id="PF01370"/>
    </source>
</evidence>
<proteinExistence type="predicted"/>
<dbReference type="RefSeq" id="XP_012180945.1">
    <property type="nucleotide sequence ID" value="XM_012325555.1"/>
</dbReference>
<dbReference type="Proteomes" id="UP000006352">
    <property type="component" value="Unassembled WGS sequence"/>
</dbReference>
<feature type="domain" description="NAD-dependent epimerase/dehydratase" evidence="1">
    <location>
        <begin position="10"/>
        <end position="239"/>
    </location>
</feature>
<name>J4HW53_9APHY</name>
<sequence>MTTTNTKTPIFLTGATGYIGGSVLTRLLRHRSADAFDITVFTRSAEKAKLLQDKFSVKAVVGTHDDLDKLEACAERAHVTFSCADSDNLPAIEAMLRGMRKRHAQTGDVPILIHTSGTGVLGEDDKGMAPSETIYSDLNIEQLKSITPAAPHRSVDLAIIDADKQGFVRTYIVLPSTIYGIASGPLVDAGITNPLSLQIPTLIKVSLARKQAGMVGVGKALWPNVHIDDVADLYIVIGDRLLNNGDEGIGHGWEGFYFGENGEHSWYDISKAIAESFVELGLEGTSEPTPFKKEELVKYFGSEEVSNLFGSNSRCRAERSRLVGWKPKRRTADMLKGIKSEVEFIVKKL</sequence>
<dbReference type="AlphaFoldDB" id="J4HW53"/>
<dbReference type="InterPro" id="IPR051783">
    <property type="entry name" value="NAD(P)-dependent_oxidoreduct"/>
</dbReference>
<dbReference type="GeneID" id="24096573"/>
<dbReference type="Pfam" id="PF01370">
    <property type="entry name" value="Epimerase"/>
    <property type="match status" value="1"/>
</dbReference>
<evidence type="ECO:0000313" key="2">
    <source>
        <dbReference type="EMBL" id="CCM01662.1"/>
    </source>
</evidence>
<organism evidence="2 3">
    <name type="scientific">Fibroporia radiculosa</name>
    <dbReference type="NCBI Taxonomy" id="599839"/>
    <lineage>
        <taxon>Eukaryota</taxon>
        <taxon>Fungi</taxon>
        <taxon>Dikarya</taxon>
        <taxon>Basidiomycota</taxon>
        <taxon>Agaricomycotina</taxon>
        <taxon>Agaricomycetes</taxon>
        <taxon>Polyporales</taxon>
        <taxon>Fibroporiaceae</taxon>
        <taxon>Fibroporia</taxon>
    </lineage>
</organism>
<dbReference type="HOGENOM" id="CLU_007383_12_1_1"/>
<dbReference type="InterPro" id="IPR001509">
    <property type="entry name" value="Epimerase_deHydtase"/>
</dbReference>
<dbReference type="FunCoup" id="J4HW53">
    <property type="interactions" value="21"/>
</dbReference>
<dbReference type="PANTHER" id="PTHR48079">
    <property type="entry name" value="PROTEIN YEEZ"/>
    <property type="match status" value="1"/>
</dbReference>
<dbReference type="InterPro" id="IPR036291">
    <property type="entry name" value="NAD(P)-bd_dom_sf"/>
</dbReference>